<gene>
    <name evidence="1" type="ORF">ECU04_0500</name>
</gene>
<reference evidence="1" key="1">
    <citation type="journal article" date="2013" name="Eukaryot. Cell">
        <title>Extremely Reduced Levels of Heterozygosity in the Vertebrate Pathogen Encephalitozoon cuniculi.</title>
        <authorList>
            <person name="Selman M."/>
            <person name="Sak B."/>
            <person name="Kvac M."/>
            <person name="Farinelli L."/>
            <person name="Weiss L.M."/>
            <person name="Corradi N."/>
        </authorList>
    </citation>
    <scope>NUCLEOTIDE SEQUENCE</scope>
</reference>
<proteinExistence type="predicted"/>
<sequence>MRNRASSSSRMDGSIGKRARMMFVRIKKESVLNEGSNKYFYEYTVKNDRVGLLMHEGYGKVFYECRGTEEMDHDEDGEFRMEPTEDEATFLKTLPGESHHSGLRRSIKKRRYCKRVCRLVDPATNLDLCSDEHEEALV</sequence>
<dbReference type="AlphaFoldDB" id="M1KJC3"/>
<organism evidence="1">
    <name type="scientific">Encephalitozoon cuniculi</name>
    <name type="common">Microsporidian parasite</name>
    <dbReference type="NCBI Taxonomy" id="6035"/>
    <lineage>
        <taxon>Eukaryota</taxon>
        <taxon>Fungi</taxon>
        <taxon>Fungi incertae sedis</taxon>
        <taxon>Microsporidia</taxon>
        <taxon>Unikaryonidae</taxon>
        <taxon>Encephalitozoon</taxon>
    </lineage>
</organism>
<accession>M1KJC3</accession>
<dbReference type="VEuPathDB" id="MicrosporidiaDB:AEWD_040430"/>
<dbReference type="EMBL" id="KC513606">
    <property type="protein sequence ID" value="AGE95326.1"/>
    <property type="molecule type" value="Genomic_DNA"/>
</dbReference>
<evidence type="ECO:0000313" key="1">
    <source>
        <dbReference type="EMBL" id="AGE95326.1"/>
    </source>
</evidence>
<dbReference type="VEuPathDB" id="MicrosporidiaDB:ECU04_0500"/>
<dbReference type="VEuPathDB" id="MicrosporidiaDB:AEWR_040420"/>
<name>M1KJC3_ENCCN</name>
<dbReference type="VEuPathDB" id="MicrosporidiaDB:M970_040420"/>
<dbReference type="VEuPathDB" id="MicrosporidiaDB:AEWQ_040420"/>
<protein>
    <submittedName>
        <fullName evidence="1">Uncharacterized protein</fullName>
    </submittedName>
</protein>